<sequence>MDKEAAAEYTGLKREILACFHINPRERAHRFHDWTYEEGEPPWGQLYHLIRLVRGWLDPAKSTADLLEMIVIYKCLRELPVTMLKVIGHHNTITVDALPRHGREGPLTWKGFESLEEDGMFGR</sequence>
<protein>
    <recommendedName>
        <fullName evidence="3">SCAN box domain-containing protein</fullName>
    </recommendedName>
</protein>
<reference evidence="1" key="2">
    <citation type="submission" date="2020-02" db="EMBL/GenBank/DDBJ databases">
        <title>Esox lucius (northern pike) genome, fEsoLuc1, primary haplotype.</title>
        <authorList>
            <person name="Myers G."/>
            <person name="Karagic N."/>
            <person name="Meyer A."/>
            <person name="Pippel M."/>
            <person name="Reichard M."/>
            <person name="Winkler S."/>
            <person name="Tracey A."/>
            <person name="Sims Y."/>
            <person name="Howe K."/>
            <person name="Rhie A."/>
            <person name="Formenti G."/>
            <person name="Durbin R."/>
            <person name="Fedrigo O."/>
            <person name="Jarvis E.D."/>
        </authorList>
    </citation>
    <scope>NUCLEOTIDE SEQUENCE [LARGE SCALE GENOMIC DNA]</scope>
</reference>
<dbReference type="Ensembl" id="ENSELUT00000059527.2">
    <property type="protein sequence ID" value="ENSELUP00000059301.2"/>
    <property type="gene ID" value="ENSELUG00000031273.2"/>
</dbReference>
<dbReference type="AlphaFoldDB" id="A0A6Q2Y1P7"/>
<keyword evidence="2" id="KW-1185">Reference proteome</keyword>
<dbReference type="Proteomes" id="UP000265140">
    <property type="component" value="Chromosome 11"/>
</dbReference>
<reference evidence="2" key="1">
    <citation type="journal article" date="2014" name="PLoS ONE">
        <title>The genome and linkage map of the northern pike (Esox lucius): conserved synteny revealed between the salmonid sister group and the Neoteleostei.</title>
        <authorList>
            <person name="Rondeau E.B."/>
            <person name="Minkley D.R."/>
            <person name="Leong J.S."/>
            <person name="Messmer A.M."/>
            <person name="Jantzen J.R."/>
            <person name="von Schalburg K.R."/>
            <person name="Lemon C."/>
            <person name="Bird N.H."/>
            <person name="Koop B.F."/>
        </authorList>
    </citation>
    <scope>NUCLEOTIDE SEQUENCE</scope>
</reference>
<evidence type="ECO:0008006" key="3">
    <source>
        <dbReference type="Google" id="ProtNLM"/>
    </source>
</evidence>
<evidence type="ECO:0000313" key="2">
    <source>
        <dbReference type="Proteomes" id="UP000265140"/>
    </source>
</evidence>
<dbReference type="Gene3D" id="1.10.4020.10">
    <property type="entry name" value="DNA breaking-rejoining enzymes"/>
    <property type="match status" value="1"/>
</dbReference>
<organism evidence="1 2">
    <name type="scientific">Esox lucius</name>
    <name type="common">Northern pike</name>
    <dbReference type="NCBI Taxonomy" id="8010"/>
    <lineage>
        <taxon>Eukaryota</taxon>
        <taxon>Metazoa</taxon>
        <taxon>Chordata</taxon>
        <taxon>Craniata</taxon>
        <taxon>Vertebrata</taxon>
        <taxon>Euteleostomi</taxon>
        <taxon>Actinopterygii</taxon>
        <taxon>Neopterygii</taxon>
        <taxon>Teleostei</taxon>
        <taxon>Protacanthopterygii</taxon>
        <taxon>Esociformes</taxon>
        <taxon>Esocidae</taxon>
        <taxon>Esox</taxon>
    </lineage>
</organism>
<evidence type="ECO:0000313" key="1">
    <source>
        <dbReference type="Ensembl" id="ENSELUP00000059301.2"/>
    </source>
</evidence>
<dbReference type="GeneTree" id="ENSGT00990000205472"/>
<dbReference type="InterPro" id="IPR038269">
    <property type="entry name" value="SCAN_sf"/>
</dbReference>
<reference evidence="1" key="3">
    <citation type="submission" date="2025-08" db="UniProtKB">
        <authorList>
            <consortium name="Ensembl"/>
        </authorList>
    </citation>
    <scope>IDENTIFICATION</scope>
</reference>
<dbReference type="SUPFAM" id="SSF47353">
    <property type="entry name" value="Retrovirus capsid dimerization domain-like"/>
    <property type="match status" value="1"/>
</dbReference>
<accession>A0A6Q2Y1P7</accession>
<reference evidence="1" key="4">
    <citation type="submission" date="2025-09" db="UniProtKB">
        <authorList>
            <consortium name="Ensembl"/>
        </authorList>
    </citation>
    <scope>IDENTIFICATION</scope>
</reference>
<name>A0A6Q2Y1P7_ESOLU</name>
<dbReference type="InParanoid" id="A0A6Q2Y1P7"/>
<proteinExistence type="predicted"/>